<reference evidence="1 2" key="1">
    <citation type="submission" date="2013-10" db="EMBL/GenBank/DDBJ databases">
        <title>Draft genomes and the virulence plasmids of Sd1617 vaccine constructs: WRSd3 and WRSd5.</title>
        <authorList>
            <person name="Aksomboon Vongsawan A."/>
            <person name="Venkatesan M.M."/>
            <person name="Vaisvil B."/>
            <person name="Emel G."/>
            <person name="Kepatral V."/>
            <person name="Sethabutr O."/>
            <person name="Serichantalergs O."/>
            <person name="Mason C."/>
        </authorList>
    </citation>
    <scope>NUCLEOTIDE SEQUENCE [LARGE SCALE GENOMIC DNA]</scope>
    <source>
        <strain evidence="1 2">WRSd3</strain>
        <plasmid evidence="1">unnamed</plasmid>
    </source>
</reference>
<name>A0A090N956_SHIDY</name>
<keyword evidence="1" id="KW-0614">Plasmid</keyword>
<organism evidence="1 2">
    <name type="scientific">Shigella dysenteriae WRSd3</name>
    <dbReference type="NCBI Taxonomy" id="1401327"/>
    <lineage>
        <taxon>Bacteria</taxon>
        <taxon>Pseudomonadati</taxon>
        <taxon>Pseudomonadota</taxon>
        <taxon>Gammaproteobacteria</taxon>
        <taxon>Enterobacterales</taxon>
        <taxon>Enterobacteriaceae</taxon>
        <taxon>Shigella</taxon>
    </lineage>
</organism>
<geneLocation type="plasmid" evidence="1">
    <name>unnamed</name>
</geneLocation>
<evidence type="ECO:0000313" key="2">
    <source>
        <dbReference type="Proteomes" id="UP000017944"/>
    </source>
</evidence>
<comment type="caution">
    <text evidence="1">The sequence shown here is derived from an EMBL/GenBank/DDBJ whole genome shotgun (WGS) entry which is preliminary data.</text>
</comment>
<gene>
    <name evidence="1" type="ORF">WRSd3_p00008</name>
</gene>
<protein>
    <submittedName>
        <fullName evidence="1">Uncharacterized protein</fullName>
    </submittedName>
</protein>
<accession>A0A090N956</accession>
<evidence type="ECO:0000313" key="1">
    <source>
        <dbReference type="EMBL" id="ESU75856.1"/>
    </source>
</evidence>
<dbReference type="EMBL" id="AXUT01000778">
    <property type="protein sequence ID" value="ESU75856.1"/>
    <property type="molecule type" value="Genomic_DNA"/>
</dbReference>
<sequence length="53" mass="5991">MQKENRKIGTGKDEGLMGALTNAKSDRLISRKAIKRLKQEMHAEVADNCSDFR</sequence>
<dbReference type="Proteomes" id="UP000017944">
    <property type="component" value="Unassembled WGS sequence"/>
</dbReference>
<dbReference type="AlphaFoldDB" id="A0A090N956"/>
<proteinExistence type="predicted"/>